<dbReference type="AlphaFoldDB" id="A0A9D3UMS8"/>
<dbReference type="EMBL" id="JAIQCV010000011">
    <property type="protein sequence ID" value="KAH1047679.1"/>
    <property type="molecule type" value="Genomic_DNA"/>
</dbReference>
<dbReference type="Proteomes" id="UP000828251">
    <property type="component" value="Unassembled WGS sequence"/>
</dbReference>
<evidence type="ECO:0000313" key="2">
    <source>
        <dbReference type="Proteomes" id="UP000828251"/>
    </source>
</evidence>
<reference evidence="1 2" key="1">
    <citation type="journal article" date="2021" name="Plant Biotechnol. J.">
        <title>Multi-omics assisted identification of the key and species-specific regulatory components of drought-tolerant mechanisms in Gossypium stocksii.</title>
        <authorList>
            <person name="Yu D."/>
            <person name="Ke L."/>
            <person name="Zhang D."/>
            <person name="Wu Y."/>
            <person name="Sun Y."/>
            <person name="Mei J."/>
            <person name="Sun J."/>
            <person name="Sun Y."/>
        </authorList>
    </citation>
    <scope>NUCLEOTIDE SEQUENCE [LARGE SCALE GENOMIC DNA]</scope>
    <source>
        <strain evidence="2">cv. E1</strain>
        <tissue evidence="1">Leaf</tissue>
    </source>
</reference>
<proteinExistence type="predicted"/>
<name>A0A9D3UMS8_9ROSI</name>
<organism evidence="1 2">
    <name type="scientific">Gossypium stocksii</name>
    <dbReference type="NCBI Taxonomy" id="47602"/>
    <lineage>
        <taxon>Eukaryota</taxon>
        <taxon>Viridiplantae</taxon>
        <taxon>Streptophyta</taxon>
        <taxon>Embryophyta</taxon>
        <taxon>Tracheophyta</taxon>
        <taxon>Spermatophyta</taxon>
        <taxon>Magnoliopsida</taxon>
        <taxon>eudicotyledons</taxon>
        <taxon>Gunneridae</taxon>
        <taxon>Pentapetalae</taxon>
        <taxon>rosids</taxon>
        <taxon>malvids</taxon>
        <taxon>Malvales</taxon>
        <taxon>Malvaceae</taxon>
        <taxon>Malvoideae</taxon>
        <taxon>Gossypium</taxon>
    </lineage>
</organism>
<sequence>MEEMTSKIYWWWWTSNEKGHGWAMLMWDNLYLPKDMGGVGFRDLWLFNLALLGQQVWWLISQKDTLCFQVLSSKYFFDAKALDKGFSWHLGDDCSIRLDKDKWGFEGLDGNALQVLNNTFSEVQVRDIWFKYHGGWNMGRVRKLYGDSLTSRICDISILPHGLNDSMVWFHNIHDFYMTKSAYSWLLLKSIGFEPHRFFWKYIWKIKVLPKI</sequence>
<protein>
    <recommendedName>
        <fullName evidence="3">Reverse transcriptase zinc-binding domain-containing protein</fullName>
    </recommendedName>
</protein>
<evidence type="ECO:0000313" key="1">
    <source>
        <dbReference type="EMBL" id="KAH1047679.1"/>
    </source>
</evidence>
<keyword evidence="2" id="KW-1185">Reference proteome</keyword>
<evidence type="ECO:0008006" key="3">
    <source>
        <dbReference type="Google" id="ProtNLM"/>
    </source>
</evidence>
<accession>A0A9D3UMS8</accession>
<gene>
    <name evidence="1" type="ORF">J1N35_038463</name>
</gene>
<comment type="caution">
    <text evidence="1">The sequence shown here is derived from an EMBL/GenBank/DDBJ whole genome shotgun (WGS) entry which is preliminary data.</text>
</comment>